<protein>
    <submittedName>
        <fullName evidence="1">Integral membrane sensor hybrid histidine kinase</fullName>
    </submittedName>
</protein>
<dbReference type="Gene3D" id="3.40.50.2300">
    <property type="match status" value="1"/>
</dbReference>
<dbReference type="InterPro" id="IPR011006">
    <property type="entry name" value="CheY-like_superfamily"/>
</dbReference>
<keyword evidence="2" id="KW-1185">Reference proteome</keyword>
<dbReference type="Proteomes" id="UP000218418">
    <property type="component" value="Chromosome"/>
</dbReference>
<dbReference type="CDD" id="cd00156">
    <property type="entry name" value="REC"/>
    <property type="match status" value="1"/>
</dbReference>
<proteinExistence type="predicted"/>
<organism evidence="1 2">
    <name type="scientific">Calothrix parasitica NIES-267</name>
    <dbReference type="NCBI Taxonomy" id="1973488"/>
    <lineage>
        <taxon>Bacteria</taxon>
        <taxon>Bacillati</taxon>
        <taxon>Cyanobacteriota</taxon>
        <taxon>Cyanophyceae</taxon>
        <taxon>Nostocales</taxon>
        <taxon>Calotrichaceae</taxon>
        <taxon>Calothrix</taxon>
    </lineage>
</organism>
<keyword evidence="1" id="KW-0808">Transferase</keyword>
<evidence type="ECO:0000313" key="2">
    <source>
        <dbReference type="Proteomes" id="UP000218418"/>
    </source>
</evidence>
<gene>
    <name evidence="1" type="ORF">NIES267_21060</name>
</gene>
<name>A0A1Z4LN16_9CYAN</name>
<dbReference type="AlphaFoldDB" id="A0A1Z4LN16"/>
<dbReference type="SUPFAM" id="SSF52172">
    <property type="entry name" value="CheY-like"/>
    <property type="match status" value="1"/>
</dbReference>
<dbReference type="EMBL" id="AP018227">
    <property type="protein sequence ID" value="BAY82622.1"/>
    <property type="molecule type" value="Genomic_DNA"/>
</dbReference>
<evidence type="ECO:0000313" key="1">
    <source>
        <dbReference type="EMBL" id="BAY82622.1"/>
    </source>
</evidence>
<sequence length="65" mass="7192">MTDMATVMECKASAKFCLYRSVIANLLEPIGFEIIEAVNPQEGLEKAYSVKPDVIITDLAIPYNL</sequence>
<accession>A0A1Z4LN16</accession>
<keyword evidence="1" id="KW-0418">Kinase</keyword>
<dbReference type="GO" id="GO:0016301">
    <property type="term" value="F:kinase activity"/>
    <property type="evidence" value="ECO:0007669"/>
    <property type="project" value="UniProtKB-KW"/>
</dbReference>
<reference evidence="1 2" key="1">
    <citation type="submission" date="2017-06" db="EMBL/GenBank/DDBJ databases">
        <title>Genome sequencing of cyanobaciteial culture collection at National Institute for Environmental Studies (NIES).</title>
        <authorList>
            <person name="Hirose Y."/>
            <person name="Shimura Y."/>
            <person name="Fujisawa T."/>
            <person name="Nakamura Y."/>
            <person name="Kawachi M."/>
        </authorList>
    </citation>
    <scope>NUCLEOTIDE SEQUENCE [LARGE SCALE GENOMIC DNA]</scope>
    <source>
        <strain evidence="1 2">NIES-267</strain>
    </source>
</reference>